<evidence type="ECO:0000256" key="4">
    <source>
        <dbReference type="ARBA" id="ARBA00023150"/>
    </source>
</evidence>
<evidence type="ECO:0000313" key="8">
    <source>
        <dbReference type="EMBL" id="MBO0450412.1"/>
    </source>
</evidence>
<keyword evidence="9" id="KW-1185">Reference proteome</keyword>
<comment type="function">
    <text evidence="6">Catalyzes the conversion of (8S)-3',8-cyclo-7,8-dihydroguanosine 5'-triphosphate to cyclic pyranopterin monophosphate (cPMP).</text>
</comment>
<feature type="binding site" evidence="6">
    <location>
        <begin position="113"/>
        <end position="114"/>
    </location>
    <ligand>
        <name>substrate</name>
    </ligand>
</feature>
<feature type="domain" description="Molybdopterin cofactor biosynthesis C (MoaC)" evidence="7">
    <location>
        <begin position="16"/>
        <end position="150"/>
    </location>
</feature>
<dbReference type="RefSeq" id="WP_206905374.1">
    <property type="nucleotide sequence ID" value="NZ_JAFLVT010000018.1"/>
</dbReference>
<evidence type="ECO:0000259" key="7">
    <source>
        <dbReference type="Pfam" id="PF01967"/>
    </source>
</evidence>
<evidence type="ECO:0000256" key="3">
    <source>
        <dbReference type="ARBA" id="ARBA00012575"/>
    </source>
</evidence>
<keyword evidence="5 6" id="KW-0456">Lyase</keyword>
<sequence length="158" mass="17306">MNNELTHFNEQERAKMVDVTDKKVNYRMATAQATVKMTKETLQRIKAGQVKKGDVLAVAQVAGIMAAKKTSELIPMCHLLLLSGVDILFTDNEVDTLTIQATVKVNGQTGVEMEALTACQITALTVYDMCKAMDKGMVITDCHLVEKIGGKSGHYTKQ</sequence>
<accession>A0ABS3HAC4</accession>
<dbReference type="InterPro" id="IPR023045">
    <property type="entry name" value="MoaC"/>
</dbReference>
<comment type="catalytic activity">
    <reaction evidence="1 6">
        <text>(8S)-3',8-cyclo-7,8-dihydroguanosine 5'-triphosphate = cyclic pyranopterin phosphate + diphosphate</text>
        <dbReference type="Rhea" id="RHEA:49580"/>
        <dbReference type="ChEBI" id="CHEBI:33019"/>
        <dbReference type="ChEBI" id="CHEBI:59648"/>
        <dbReference type="ChEBI" id="CHEBI:131766"/>
        <dbReference type="EC" id="4.6.1.17"/>
    </reaction>
</comment>
<dbReference type="GO" id="GO:0061799">
    <property type="term" value="F:cyclic pyranopterin monophosphate synthase activity"/>
    <property type="evidence" value="ECO:0007669"/>
    <property type="project" value="UniProtKB-EC"/>
</dbReference>
<organism evidence="8 9">
    <name type="scientific">Candidatus Enterococcus myersii</name>
    <dbReference type="NCBI Taxonomy" id="2815322"/>
    <lineage>
        <taxon>Bacteria</taxon>
        <taxon>Bacillati</taxon>
        <taxon>Bacillota</taxon>
        <taxon>Bacilli</taxon>
        <taxon>Lactobacillales</taxon>
        <taxon>Enterococcaceae</taxon>
        <taxon>Enterococcus</taxon>
    </lineage>
</organism>
<dbReference type="EC" id="4.6.1.17" evidence="3 6"/>
<dbReference type="EMBL" id="JAFLVT010000018">
    <property type="protein sequence ID" value="MBO0450412.1"/>
    <property type="molecule type" value="Genomic_DNA"/>
</dbReference>
<dbReference type="Pfam" id="PF01967">
    <property type="entry name" value="MoaC"/>
    <property type="match status" value="1"/>
</dbReference>
<dbReference type="InterPro" id="IPR047594">
    <property type="entry name" value="MoaC_bact/euk"/>
</dbReference>
<reference evidence="8 9" key="1">
    <citation type="submission" date="2021-03" db="EMBL/GenBank/DDBJ databases">
        <title>Enterococcal diversity collection.</title>
        <authorList>
            <person name="Gilmore M.S."/>
            <person name="Schwartzman J."/>
            <person name="Van Tyne D."/>
            <person name="Martin M."/>
            <person name="Earl A.M."/>
            <person name="Manson A.L."/>
            <person name="Straub T."/>
            <person name="Salamzade R."/>
            <person name="Saavedra J."/>
            <person name="Lebreton F."/>
            <person name="Prichula J."/>
            <person name="Schaufler K."/>
            <person name="Gaca A."/>
            <person name="Sgardioli B."/>
            <person name="Wagenaar J."/>
            <person name="Strong T."/>
        </authorList>
    </citation>
    <scope>NUCLEOTIDE SEQUENCE [LARGE SCALE GENOMIC DNA]</scope>
    <source>
        <strain evidence="8 9">MJM12</strain>
    </source>
</reference>
<keyword evidence="4 6" id="KW-0501">Molybdenum cofactor biosynthesis</keyword>
<evidence type="ECO:0000313" key="9">
    <source>
        <dbReference type="Proteomes" id="UP000664256"/>
    </source>
</evidence>
<comment type="similarity">
    <text evidence="6">Belongs to the MoaC family.</text>
</comment>
<evidence type="ECO:0000256" key="5">
    <source>
        <dbReference type="ARBA" id="ARBA00023239"/>
    </source>
</evidence>
<feature type="active site" evidence="6">
    <location>
        <position position="128"/>
    </location>
</feature>
<evidence type="ECO:0000256" key="2">
    <source>
        <dbReference type="ARBA" id="ARBA00005046"/>
    </source>
</evidence>
<dbReference type="Proteomes" id="UP000664256">
    <property type="component" value="Unassembled WGS sequence"/>
</dbReference>
<gene>
    <name evidence="6 8" type="primary">moaC</name>
    <name evidence="8" type="ORF">JZO76_12870</name>
</gene>
<dbReference type="NCBIfam" id="TIGR00581">
    <property type="entry name" value="moaC"/>
    <property type="match status" value="1"/>
</dbReference>
<dbReference type="PANTHER" id="PTHR22960:SF29">
    <property type="entry name" value="CYCLIC PYRANOPTERIN MONOPHOSPHATE SYNTHASE"/>
    <property type="match status" value="1"/>
</dbReference>
<comment type="subunit">
    <text evidence="6">Homohexamer; trimer of dimers.</text>
</comment>
<comment type="caution">
    <text evidence="8">The sequence shown here is derived from an EMBL/GenBank/DDBJ whole genome shotgun (WGS) entry which is preliminary data.</text>
</comment>
<dbReference type="HAMAP" id="MF_01224_B">
    <property type="entry name" value="MoaC_B"/>
    <property type="match status" value="1"/>
</dbReference>
<dbReference type="InterPro" id="IPR050105">
    <property type="entry name" value="MoCo_biosynth_MoaA/MoaC"/>
</dbReference>
<feature type="binding site" evidence="6">
    <location>
        <begin position="76"/>
        <end position="78"/>
    </location>
    <ligand>
        <name>substrate</name>
    </ligand>
</feature>
<dbReference type="PANTHER" id="PTHR22960">
    <property type="entry name" value="MOLYBDOPTERIN COFACTOR SYNTHESIS PROTEIN A"/>
    <property type="match status" value="1"/>
</dbReference>
<evidence type="ECO:0000256" key="6">
    <source>
        <dbReference type="HAMAP-Rule" id="MF_01224"/>
    </source>
</evidence>
<name>A0ABS3HAC4_9ENTE</name>
<dbReference type="SUPFAM" id="SSF55040">
    <property type="entry name" value="Molybdenum cofactor biosynthesis protein C, MoaC"/>
    <property type="match status" value="1"/>
</dbReference>
<dbReference type="Gene3D" id="3.30.70.640">
    <property type="entry name" value="Molybdopterin cofactor biosynthesis C (MoaC) domain"/>
    <property type="match status" value="1"/>
</dbReference>
<evidence type="ECO:0000256" key="1">
    <source>
        <dbReference type="ARBA" id="ARBA00001637"/>
    </source>
</evidence>
<dbReference type="InterPro" id="IPR002820">
    <property type="entry name" value="Mopterin_CF_biosynth-C_dom"/>
</dbReference>
<dbReference type="CDD" id="cd01420">
    <property type="entry name" value="MoaC_PE"/>
    <property type="match status" value="1"/>
</dbReference>
<dbReference type="InterPro" id="IPR036522">
    <property type="entry name" value="MoaC_sf"/>
</dbReference>
<protein>
    <recommendedName>
        <fullName evidence="3 6">Cyclic pyranopterin monophosphate synthase</fullName>
        <ecNumber evidence="3 6">4.6.1.17</ecNumber>
    </recommendedName>
    <alternativeName>
        <fullName evidence="6">Molybdenum cofactor biosynthesis protein C</fullName>
    </alternativeName>
</protein>
<comment type="pathway">
    <text evidence="2 6">Cofactor biosynthesis; molybdopterin biosynthesis.</text>
</comment>
<dbReference type="NCBIfam" id="NF006870">
    <property type="entry name" value="PRK09364.1"/>
    <property type="match status" value="1"/>
</dbReference>
<proteinExistence type="inferred from homology"/>